<dbReference type="Gramene" id="KMS64620">
    <property type="protein sequence ID" value="KMS64620"/>
    <property type="gene ID" value="BVRB_018420"/>
</dbReference>
<sequence>FSVRSQVAAYPQEFPPTLSRNSNPDFPTIIIEKHKLVLVVSDSTQNQTTISHSLGVVGVAVITGAADTQEVVQASSEVKFQGAKSLGPAKTTFAWGLSKEYSYQGRNVTNPQEAKI</sequence>
<gene>
    <name evidence="1" type="ORF">BVRB_018420</name>
</gene>
<protein>
    <submittedName>
        <fullName evidence="1">Uncharacterized protein</fullName>
    </submittedName>
</protein>
<reference evidence="1 2" key="1">
    <citation type="journal article" date="2014" name="Nature">
        <title>The genome of the recently domesticated crop plant sugar beet (Beta vulgaris).</title>
        <authorList>
            <person name="Dohm J.C."/>
            <person name="Minoche A.E."/>
            <person name="Holtgrawe D."/>
            <person name="Capella-Gutierrez S."/>
            <person name="Zakrzewski F."/>
            <person name="Tafer H."/>
            <person name="Rupp O."/>
            <person name="Sorensen T.R."/>
            <person name="Stracke R."/>
            <person name="Reinhardt R."/>
            <person name="Goesmann A."/>
            <person name="Kraft T."/>
            <person name="Schulz B."/>
            <person name="Stadler P.F."/>
            <person name="Schmidt T."/>
            <person name="Gabaldon T."/>
            <person name="Lehrach H."/>
            <person name="Weisshaar B."/>
            <person name="Himmelbauer H."/>
        </authorList>
    </citation>
    <scope>NUCLEOTIDE SEQUENCE [LARGE SCALE GENOMIC DNA]</scope>
    <source>
        <tissue evidence="1">Taproot</tissue>
    </source>
</reference>
<dbReference type="EMBL" id="KQ126907">
    <property type="protein sequence ID" value="KMS64620.1"/>
    <property type="molecule type" value="Genomic_DNA"/>
</dbReference>
<keyword evidence="2" id="KW-1185">Reference proteome</keyword>
<name>A0A0J8BFM5_BETVV</name>
<evidence type="ECO:0000313" key="1">
    <source>
        <dbReference type="EMBL" id="KMS64620.1"/>
    </source>
</evidence>
<organism evidence="1 2">
    <name type="scientific">Beta vulgaris subsp. vulgaris</name>
    <name type="common">Beet</name>
    <dbReference type="NCBI Taxonomy" id="3555"/>
    <lineage>
        <taxon>Eukaryota</taxon>
        <taxon>Viridiplantae</taxon>
        <taxon>Streptophyta</taxon>
        <taxon>Embryophyta</taxon>
        <taxon>Tracheophyta</taxon>
        <taxon>Spermatophyta</taxon>
        <taxon>Magnoliopsida</taxon>
        <taxon>eudicotyledons</taxon>
        <taxon>Gunneridae</taxon>
        <taxon>Pentapetalae</taxon>
        <taxon>Caryophyllales</taxon>
        <taxon>Chenopodiaceae</taxon>
        <taxon>Betoideae</taxon>
        <taxon>Beta</taxon>
    </lineage>
</organism>
<evidence type="ECO:0000313" key="2">
    <source>
        <dbReference type="Proteomes" id="UP000035740"/>
    </source>
</evidence>
<dbReference type="Proteomes" id="UP000035740">
    <property type="component" value="Unassembled WGS sequence"/>
</dbReference>
<feature type="non-terminal residue" evidence="1">
    <location>
        <position position="1"/>
    </location>
</feature>
<accession>A0A0J8BFM5</accession>
<proteinExistence type="predicted"/>
<dbReference type="AlphaFoldDB" id="A0A0J8BFM5"/>